<dbReference type="InterPro" id="IPR037185">
    <property type="entry name" value="EmrE-like"/>
</dbReference>
<dbReference type="EMBL" id="CAFBQA010000023">
    <property type="protein sequence ID" value="CAB5037339.1"/>
    <property type="molecule type" value="Genomic_DNA"/>
</dbReference>
<evidence type="ECO:0000313" key="4">
    <source>
        <dbReference type="EMBL" id="CAB4763164.1"/>
    </source>
</evidence>
<feature type="transmembrane region" description="Helical" evidence="1">
    <location>
        <begin position="167"/>
        <end position="187"/>
    </location>
</feature>
<feature type="transmembrane region" description="Helical" evidence="1">
    <location>
        <begin position="199"/>
        <end position="219"/>
    </location>
</feature>
<dbReference type="EMBL" id="CAFBQF010000022">
    <property type="protein sequence ID" value="CAB5047874.1"/>
    <property type="molecule type" value="Genomic_DNA"/>
</dbReference>
<evidence type="ECO:0000256" key="1">
    <source>
        <dbReference type="SAM" id="Phobius"/>
    </source>
</evidence>
<dbReference type="EMBL" id="CAEZZQ010000001">
    <property type="protein sequence ID" value="CAB4763164.1"/>
    <property type="molecule type" value="Genomic_DNA"/>
</dbReference>
<keyword evidence="1" id="KW-0812">Transmembrane</keyword>
<feature type="transmembrane region" description="Helical" evidence="1">
    <location>
        <begin position="143"/>
        <end position="161"/>
    </location>
</feature>
<keyword evidence="1" id="KW-0472">Membrane</keyword>
<dbReference type="PANTHER" id="PTHR22911">
    <property type="entry name" value="ACYL-MALONYL CONDENSING ENZYME-RELATED"/>
    <property type="match status" value="1"/>
</dbReference>
<feature type="transmembrane region" description="Helical" evidence="1">
    <location>
        <begin position="21"/>
        <end position="42"/>
    </location>
</feature>
<name>A0A6J7S8A3_9ZZZZ</name>
<feature type="transmembrane region" description="Helical" evidence="1">
    <location>
        <begin position="264"/>
        <end position="285"/>
    </location>
</feature>
<gene>
    <name evidence="3" type="ORF">UFOPK2593_00582</name>
    <name evidence="4" type="ORF">UFOPK2894_00012</name>
    <name evidence="5" type="ORF">UFOPK3492_00665</name>
    <name evidence="6" type="ORF">UFOPK4234_00597</name>
    <name evidence="7" type="ORF">UFOPK4295_00590</name>
</gene>
<feature type="transmembrane region" description="Helical" evidence="1">
    <location>
        <begin position="89"/>
        <end position="107"/>
    </location>
</feature>
<feature type="transmembrane region" description="Helical" evidence="1">
    <location>
        <begin position="113"/>
        <end position="131"/>
    </location>
</feature>
<feature type="domain" description="EamA" evidence="2">
    <location>
        <begin position="170"/>
        <end position="307"/>
    </location>
</feature>
<proteinExistence type="predicted"/>
<feature type="transmembrane region" description="Helical" evidence="1">
    <location>
        <begin position="48"/>
        <end position="68"/>
    </location>
</feature>
<evidence type="ECO:0000259" key="2">
    <source>
        <dbReference type="Pfam" id="PF00892"/>
    </source>
</evidence>
<evidence type="ECO:0000313" key="6">
    <source>
        <dbReference type="EMBL" id="CAB5037339.1"/>
    </source>
</evidence>
<organism evidence="6">
    <name type="scientific">freshwater metagenome</name>
    <dbReference type="NCBI Taxonomy" id="449393"/>
    <lineage>
        <taxon>unclassified sequences</taxon>
        <taxon>metagenomes</taxon>
        <taxon>ecological metagenomes</taxon>
    </lineage>
</organism>
<evidence type="ECO:0000313" key="3">
    <source>
        <dbReference type="EMBL" id="CAB4700010.1"/>
    </source>
</evidence>
<dbReference type="Pfam" id="PF00892">
    <property type="entry name" value="EamA"/>
    <property type="match status" value="2"/>
</dbReference>
<protein>
    <submittedName>
        <fullName evidence="6">Unannotated protein</fullName>
    </submittedName>
</protein>
<feature type="transmembrane region" description="Helical" evidence="1">
    <location>
        <begin position="291"/>
        <end position="308"/>
    </location>
</feature>
<feature type="transmembrane region" description="Helical" evidence="1">
    <location>
        <begin position="234"/>
        <end position="252"/>
    </location>
</feature>
<dbReference type="EMBL" id="CAFBMD010000039">
    <property type="protein sequence ID" value="CAB4895669.1"/>
    <property type="molecule type" value="Genomic_DNA"/>
</dbReference>
<evidence type="ECO:0000313" key="5">
    <source>
        <dbReference type="EMBL" id="CAB4895669.1"/>
    </source>
</evidence>
<sequence length="310" mass="32819">MSDQAASSLSQRRSHTARPSFGNFLRLGVGVLGVGTSGPLLASGSMPVAMVAMWRNLIGALVTLPFAWRSFARVRTTLAPALLYRALRSSAFSGVLLGLHFLGYFTAMRLTSVAAGTALAATQPIFAALWARVTGHHIPFRSWLGMVAALAGVVIISNVDAQLSWRSFQGDLAALGSGAAAAAYVVISSKVRESLDTSLHTFTCYVSCALTSFLIAIGLKQLNFFSFENPVKEWLILGGLVLGAQILGHTMLNKVVEHESPTIVSMVVLFEVPVASILAAIFHVGNRPQGAIIPGILVLLVGSAFVVTRD</sequence>
<evidence type="ECO:0000313" key="7">
    <source>
        <dbReference type="EMBL" id="CAB5047874.1"/>
    </source>
</evidence>
<accession>A0A6J7S8A3</accession>
<dbReference type="SUPFAM" id="SSF103481">
    <property type="entry name" value="Multidrug resistance efflux transporter EmrE"/>
    <property type="match status" value="2"/>
</dbReference>
<dbReference type="EMBL" id="CAEZXW010000026">
    <property type="protein sequence ID" value="CAB4700010.1"/>
    <property type="molecule type" value="Genomic_DNA"/>
</dbReference>
<dbReference type="InterPro" id="IPR000620">
    <property type="entry name" value="EamA_dom"/>
</dbReference>
<dbReference type="GO" id="GO:0016020">
    <property type="term" value="C:membrane"/>
    <property type="evidence" value="ECO:0007669"/>
    <property type="project" value="InterPro"/>
</dbReference>
<reference evidence="6" key="1">
    <citation type="submission" date="2020-05" db="EMBL/GenBank/DDBJ databases">
        <authorList>
            <person name="Chiriac C."/>
            <person name="Salcher M."/>
            <person name="Ghai R."/>
            <person name="Kavagutti S V."/>
        </authorList>
    </citation>
    <scope>NUCLEOTIDE SEQUENCE</scope>
</reference>
<feature type="domain" description="EamA" evidence="2">
    <location>
        <begin position="41"/>
        <end position="157"/>
    </location>
</feature>
<dbReference type="PANTHER" id="PTHR22911:SF76">
    <property type="entry name" value="EAMA DOMAIN-CONTAINING PROTEIN"/>
    <property type="match status" value="1"/>
</dbReference>
<dbReference type="AlphaFoldDB" id="A0A6J7S8A3"/>
<keyword evidence="1" id="KW-1133">Transmembrane helix</keyword>